<dbReference type="GO" id="GO:0006621">
    <property type="term" value="P:protein retention in ER lumen"/>
    <property type="evidence" value="ECO:0007669"/>
    <property type="project" value="InterPro"/>
</dbReference>
<dbReference type="InterPro" id="IPR000133">
    <property type="entry name" value="ER_ret_rcpt"/>
</dbReference>
<dbReference type="EMBL" id="KZ678631">
    <property type="protein sequence ID" value="PSR77906.1"/>
    <property type="molecule type" value="Genomic_DNA"/>
</dbReference>
<feature type="compositionally biased region" description="Gly residues" evidence="11">
    <location>
        <begin position="354"/>
        <end position="363"/>
    </location>
</feature>
<feature type="region of interest" description="Disordered" evidence="11">
    <location>
        <begin position="245"/>
        <end position="363"/>
    </location>
</feature>
<evidence type="ECO:0000313" key="13">
    <source>
        <dbReference type="EMBL" id="PSR77906.1"/>
    </source>
</evidence>
<keyword evidence="6" id="KW-0931">ER-Golgi transport</keyword>
<evidence type="ECO:0000256" key="10">
    <source>
        <dbReference type="ARBA" id="ARBA00023170"/>
    </source>
</evidence>
<dbReference type="OrthoDB" id="7694678at2759"/>
<proteinExistence type="inferred from homology"/>
<accession>A0A2T2ZVM9</accession>
<organism evidence="13 14">
    <name type="scientific">Coniella lustricola</name>
    <dbReference type="NCBI Taxonomy" id="2025994"/>
    <lineage>
        <taxon>Eukaryota</taxon>
        <taxon>Fungi</taxon>
        <taxon>Dikarya</taxon>
        <taxon>Ascomycota</taxon>
        <taxon>Pezizomycotina</taxon>
        <taxon>Sordariomycetes</taxon>
        <taxon>Sordariomycetidae</taxon>
        <taxon>Diaporthales</taxon>
        <taxon>Schizoparmaceae</taxon>
        <taxon>Coniella</taxon>
    </lineage>
</organism>
<evidence type="ECO:0000256" key="11">
    <source>
        <dbReference type="SAM" id="MobiDB-lite"/>
    </source>
</evidence>
<dbReference type="STRING" id="2025994.A0A2T2ZVM9"/>
<dbReference type="Proteomes" id="UP000241462">
    <property type="component" value="Unassembled WGS sequence"/>
</dbReference>
<name>A0A2T2ZVM9_9PEZI</name>
<evidence type="ECO:0000256" key="3">
    <source>
        <dbReference type="ARBA" id="ARBA00022448"/>
    </source>
</evidence>
<feature type="transmembrane region" description="Helical" evidence="12">
    <location>
        <begin position="64"/>
        <end position="85"/>
    </location>
</feature>
<dbReference type="GO" id="GO:0046923">
    <property type="term" value="F:ER retention sequence binding"/>
    <property type="evidence" value="ECO:0007669"/>
    <property type="project" value="InterPro"/>
</dbReference>
<evidence type="ECO:0000313" key="14">
    <source>
        <dbReference type="Proteomes" id="UP000241462"/>
    </source>
</evidence>
<gene>
    <name evidence="13" type="ORF">BD289DRAFT_486286</name>
</gene>
<evidence type="ECO:0000256" key="12">
    <source>
        <dbReference type="SAM" id="Phobius"/>
    </source>
</evidence>
<feature type="transmembrane region" description="Helical" evidence="12">
    <location>
        <begin position="97"/>
        <end position="116"/>
    </location>
</feature>
<dbReference type="GO" id="GO:0015031">
    <property type="term" value="P:protein transport"/>
    <property type="evidence" value="ECO:0007669"/>
    <property type="project" value="UniProtKB-KW"/>
</dbReference>
<evidence type="ECO:0000256" key="4">
    <source>
        <dbReference type="ARBA" id="ARBA00022692"/>
    </source>
</evidence>
<dbReference type="PRINTS" id="PR00660">
    <property type="entry name" value="ERLUMENR"/>
</dbReference>
<evidence type="ECO:0000256" key="8">
    <source>
        <dbReference type="ARBA" id="ARBA00022989"/>
    </source>
</evidence>
<feature type="compositionally biased region" description="Gly residues" evidence="11">
    <location>
        <begin position="260"/>
        <end position="274"/>
    </location>
</feature>
<dbReference type="InParanoid" id="A0A2T2ZVM9"/>
<evidence type="ECO:0000256" key="6">
    <source>
        <dbReference type="ARBA" id="ARBA00022892"/>
    </source>
</evidence>
<keyword evidence="4 12" id="KW-0812">Transmembrane</keyword>
<feature type="transmembrane region" description="Helical" evidence="12">
    <location>
        <begin position="189"/>
        <end position="210"/>
    </location>
</feature>
<evidence type="ECO:0000256" key="1">
    <source>
        <dbReference type="ARBA" id="ARBA00004477"/>
    </source>
</evidence>
<evidence type="ECO:0000256" key="7">
    <source>
        <dbReference type="ARBA" id="ARBA00022927"/>
    </source>
</evidence>
<keyword evidence="14" id="KW-1185">Reference proteome</keyword>
<keyword evidence="7" id="KW-0653">Protein transport</keyword>
<comment type="subcellular location">
    <subcellularLocation>
        <location evidence="1">Endoplasmic reticulum membrane</location>
        <topology evidence="1">Multi-pass membrane protein</topology>
    </subcellularLocation>
</comment>
<reference evidence="13 14" key="1">
    <citation type="journal article" date="2018" name="Mycol. Prog.">
        <title>Coniella lustricola, a new species from submerged detritus.</title>
        <authorList>
            <person name="Raudabaugh D.B."/>
            <person name="Iturriaga T."/>
            <person name="Carver A."/>
            <person name="Mondo S."/>
            <person name="Pangilinan J."/>
            <person name="Lipzen A."/>
            <person name="He G."/>
            <person name="Amirebrahimi M."/>
            <person name="Grigoriev I.V."/>
            <person name="Miller A.N."/>
        </authorList>
    </citation>
    <scope>NUCLEOTIDE SEQUENCE [LARGE SCALE GENOMIC DNA]</scope>
    <source>
        <strain evidence="13 14">B22-T-1</strain>
    </source>
</reference>
<feature type="transmembrane region" description="Helical" evidence="12">
    <location>
        <begin position="34"/>
        <end position="52"/>
    </location>
</feature>
<feature type="compositionally biased region" description="Gly residues" evidence="11">
    <location>
        <begin position="336"/>
        <end position="346"/>
    </location>
</feature>
<comment type="similarity">
    <text evidence="2">Belongs to the ERD2 family.</text>
</comment>
<dbReference type="Pfam" id="PF00810">
    <property type="entry name" value="ER_lumen_recept"/>
    <property type="match status" value="1"/>
</dbReference>
<dbReference type="GO" id="GO:0005789">
    <property type="term" value="C:endoplasmic reticulum membrane"/>
    <property type="evidence" value="ECO:0007669"/>
    <property type="project" value="UniProtKB-SubCell"/>
</dbReference>
<feature type="transmembrane region" description="Helical" evidence="12">
    <location>
        <begin position="122"/>
        <end position="147"/>
    </location>
</feature>
<protein>
    <submittedName>
        <fullName evidence="13">ER lumen protein retaining receptor-domain-containing protein</fullName>
    </submittedName>
</protein>
<dbReference type="PANTHER" id="PTHR10585">
    <property type="entry name" value="ER LUMEN PROTEIN RETAINING RECEPTOR"/>
    <property type="match status" value="1"/>
</dbReference>
<keyword evidence="8 12" id="KW-1133">Transmembrane helix</keyword>
<sequence length="363" mass="40269">MTAWNFFRVTGDLCHLASKFILLVSIHRNRSAEGVSFITQILYCLVFLARYTDVFGDNQVEYNFLFKLFYILSSIYIIGAMQWLFPRTRERELAWKFGAACLVGSLLLSPFTMLVFEPKAYWSVVTWLLDFSFILESVCILPQLLLLRQTTVPTVIDSYYLVALALYRIFYILNWIARDLDATDTPPNMTKVIFGILQTALYLDFAWVYYTRQRVKLRAGGLVDADDMRKSWLLRRIFGNHVDRDSAAGGDDEESRPALGGAGNGATRRGGWGKRGISVSADDGVLGSEGRPFMEDDDEEENGIADIDAPDAKMKDPDELASALDDEDDHDATTAGGSGSSNGSGSGSASVPHGVGGGAEWRD</sequence>
<keyword evidence="9 12" id="KW-0472">Membrane</keyword>
<dbReference type="AlphaFoldDB" id="A0A2T2ZVM9"/>
<keyword evidence="3" id="KW-0813">Transport</keyword>
<evidence type="ECO:0000256" key="2">
    <source>
        <dbReference type="ARBA" id="ARBA00010120"/>
    </source>
</evidence>
<feature type="transmembrane region" description="Helical" evidence="12">
    <location>
        <begin position="159"/>
        <end position="177"/>
    </location>
</feature>
<dbReference type="GO" id="GO:0016192">
    <property type="term" value="P:vesicle-mediated transport"/>
    <property type="evidence" value="ECO:0007669"/>
    <property type="project" value="UniProtKB-KW"/>
</dbReference>
<keyword evidence="5" id="KW-0256">Endoplasmic reticulum</keyword>
<evidence type="ECO:0000256" key="5">
    <source>
        <dbReference type="ARBA" id="ARBA00022824"/>
    </source>
</evidence>
<evidence type="ECO:0000256" key="9">
    <source>
        <dbReference type="ARBA" id="ARBA00023136"/>
    </source>
</evidence>
<keyword evidence="10 13" id="KW-0675">Receptor</keyword>